<accession>A0ABC8A6G1</accession>
<evidence type="ECO:0000313" key="2">
    <source>
        <dbReference type="Proteomes" id="UP000028594"/>
    </source>
</evidence>
<dbReference type="KEGG" id="llx:NCDO2118_1262"/>
<evidence type="ECO:0008006" key="3">
    <source>
        <dbReference type="Google" id="ProtNLM"/>
    </source>
</evidence>
<dbReference type="InterPro" id="IPR039498">
    <property type="entry name" value="NTP_transf_5"/>
</dbReference>
<reference evidence="1 2" key="1">
    <citation type="submission" date="2014-07" db="EMBL/GenBank/DDBJ databases">
        <title>Genome sequence of Lactococcus lactis subsp. lactis NCDO 2118, a GABA-producing strain.</title>
        <authorList>
            <person name="Oliveira L.C."/>
            <person name="Saraiva T.D.L."/>
            <person name="Soares S.C."/>
            <person name="Ramos R.T.J."/>
            <person name="Sa P.H.C.G."/>
            <person name="Carneiro A.R."/>
            <person name="Miranda F."/>
            <person name="Freire M."/>
            <person name="Renan W."/>
            <person name="Oliveira A.F.Jr."/>
            <person name="Santos A.R."/>
            <person name="Pinto A.C."/>
            <person name="Souza B.M."/>
            <person name="Castro C.P."/>
            <person name="Diniz C.A.A."/>
            <person name="Rocha C.S."/>
            <person name="Mariano D.C.B."/>
            <person name="Aguiar E.L."/>
            <person name="Folador E.L."/>
            <person name="Barbosa E.G.V."/>
            <person name="Aburjaile F.F."/>
            <person name="Goncalves L.A."/>
            <person name="Guimaraes L.C."/>
            <person name="Azevedo M.S.P."/>
            <person name="Agresti P.C.M."/>
            <person name="Faria R.F."/>
            <person name="Tiwari S."/>
            <person name="Almeida S.S."/>
            <person name="Hassan S.S."/>
            <person name="Pereira V.B."/>
            <person name="Abreu V.A.C."/>
            <person name="Pereira U.P."/>
            <person name="Dorella F.A."/>
            <person name="Carvalho A.F."/>
            <person name="Pereira F.L."/>
            <person name="Leal C.A.G."/>
            <person name="Figueiredo H.C.P."/>
            <person name="Silva A."/>
            <person name="Miyoshi A."/>
            <person name="Azevedo V."/>
        </authorList>
    </citation>
    <scope>NUCLEOTIDE SEQUENCE [LARGE SCALE GENOMIC DNA]</scope>
    <source>
        <strain evidence="1 2">NCDO 2118</strain>
    </source>
</reference>
<gene>
    <name evidence="1" type="ORF">NCDO2118_1262</name>
</gene>
<name>A0ABC8A6G1_LACLL</name>
<protein>
    <recommendedName>
        <fullName evidence="3">Nucleotidyl transferase AbiEii/AbiGii toxin family protein</fullName>
    </recommendedName>
</protein>
<dbReference type="RefSeq" id="WP_012897842.1">
    <property type="nucleotide sequence ID" value="NZ_CP009054.1"/>
</dbReference>
<sequence>MKEKLLLIADATYSGEKIKIEPTDSQEFLMGWIIMNRCSSIAYKNLDLETIHRDNLMALNVLKSSDEKRAKIFQKNLFSISKLLETVDFNYSFLKGAFLSTALYKLGDRTSKDFDILIESKNVSALQKILLADGFVQGWPGADDQSIIAATRRQIIESRMNFGETVPFIKIVDGVPVSVDVNFSVDFKPDEGVGLVPKLLNNVEEVSGEGFEFKSLSKVDFLIHLCCHLYKEATTYDWVKSRRDLDIYKFSDINVFLQKFGGADFFENLAQHIKEYGVEKECYYTFKNASMIFPKINDIENFGKCLIEIEPENLDYMKEIIYPREKKMYYYNESFLDWLMSNDRTSLLKEKIQHD</sequence>
<dbReference type="EMBL" id="CP009054">
    <property type="protein sequence ID" value="AII12743.1"/>
    <property type="molecule type" value="Genomic_DNA"/>
</dbReference>
<organism evidence="1 2">
    <name type="scientific">Lactococcus lactis subsp. lactis NCDO 2118</name>
    <dbReference type="NCBI Taxonomy" id="1117941"/>
    <lineage>
        <taxon>Bacteria</taxon>
        <taxon>Bacillati</taxon>
        <taxon>Bacillota</taxon>
        <taxon>Bacilli</taxon>
        <taxon>Lactobacillales</taxon>
        <taxon>Streptococcaceae</taxon>
        <taxon>Lactococcus</taxon>
    </lineage>
</organism>
<dbReference type="Proteomes" id="UP000028594">
    <property type="component" value="Chromosome"/>
</dbReference>
<proteinExistence type="predicted"/>
<dbReference type="AlphaFoldDB" id="A0ABC8A6G1"/>
<evidence type="ECO:0000313" key="1">
    <source>
        <dbReference type="EMBL" id="AII12743.1"/>
    </source>
</evidence>
<dbReference type="Pfam" id="PF14907">
    <property type="entry name" value="NTP_transf_5"/>
    <property type="match status" value="1"/>
</dbReference>